<dbReference type="InterPro" id="IPR050109">
    <property type="entry name" value="HTH-type_TetR-like_transc_reg"/>
</dbReference>
<evidence type="ECO:0000313" key="7">
    <source>
        <dbReference type="EMBL" id="MFD1711891.1"/>
    </source>
</evidence>
<evidence type="ECO:0000256" key="4">
    <source>
        <dbReference type="PROSITE-ProRule" id="PRU00335"/>
    </source>
</evidence>
<dbReference type="InterPro" id="IPR009057">
    <property type="entry name" value="Homeodomain-like_sf"/>
</dbReference>
<dbReference type="PANTHER" id="PTHR30055">
    <property type="entry name" value="HTH-TYPE TRANSCRIPTIONAL REGULATOR RUTR"/>
    <property type="match status" value="1"/>
</dbReference>
<feature type="compositionally biased region" description="Low complexity" evidence="5">
    <location>
        <begin position="15"/>
        <end position="39"/>
    </location>
</feature>
<accession>A0ABW4KXC7</accession>
<sequence>MPAKPAAHAQRRAADAAAQRTEAARGQPAEAQAAAARAPRPYHHGNLREALIEAAVAIIDEQGVEQLSVRETAKRAGVSPGAPFRHFASRAALLTAVAEQATERLAASATQALAAAAGQPPLQRLAAIGHAYLDWASAYPTHFRVISDRTQLDGGGSPATAAANEGLRRQMRSLLDEALGTHVSAAEREHALVASRAMVYGLARMAADGHFPEWQLPQTDTPATLHGVLDFFIASLAQRARDG</sequence>
<keyword evidence="8" id="KW-1185">Reference proteome</keyword>
<dbReference type="InterPro" id="IPR036271">
    <property type="entry name" value="Tet_transcr_reg_TetR-rel_C_sf"/>
</dbReference>
<evidence type="ECO:0000256" key="5">
    <source>
        <dbReference type="SAM" id="MobiDB-lite"/>
    </source>
</evidence>
<feature type="domain" description="HTH tetR-type" evidence="6">
    <location>
        <begin position="45"/>
        <end position="105"/>
    </location>
</feature>
<keyword evidence="2 4" id="KW-0238">DNA-binding</keyword>
<protein>
    <submittedName>
        <fullName evidence="7">TetR/AcrR family transcriptional regulator</fullName>
    </submittedName>
</protein>
<evidence type="ECO:0000256" key="2">
    <source>
        <dbReference type="ARBA" id="ARBA00023125"/>
    </source>
</evidence>
<keyword evidence="1" id="KW-0805">Transcription regulation</keyword>
<organism evidence="7 8">
    <name type="scientific">Ottowia flava</name>
    <dbReference type="NCBI Taxonomy" id="2675430"/>
    <lineage>
        <taxon>Bacteria</taxon>
        <taxon>Pseudomonadati</taxon>
        <taxon>Pseudomonadota</taxon>
        <taxon>Betaproteobacteria</taxon>
        <taxon>Burkholderiales</taxon>
        <taxon>Comamonadaceae</taxon>
        <taxon>Ottowia</taxon>
    </lineage>
</organism>
<dbReference type="SUPFAM" id="SSF48498">
    <property type="entry name" value="Tetracyclin repressor-like, C-terminal domain"/>
    <property type="match status" value="1"/>
</dbReference>
<evidence type="ECO:0000256" key="1">
    <source>
        <dbReference type="ARBA" id="ARBA00023015"/>
    </source>
</evidence>
<evidence type="ECO:0000259" key="6">
    <source>
        <dbReference type="PROSITE" id="PS50977"/>
    </source>
</evidence>
<keyword evidence="3" id="KW-0804">Transcription</keyword>
<evidence type="ECO:0000256" key="3">
    <source>
        <dbReference type="ARBA" id="ARBA00023163"/>
    </source>
</evidence>
<dbReference type="RefSeq" id="WP_147912500.1">
    <property type="nucleotide sequence ID" value="NZ_JBHUEJ010000036.1"/>
</dbReference>
<dbReference type="PANTHER" id="PTHR30055:SF234">
    <property type="entry name" value="HTH-TYPE TRANSCRIPTIONAL REGULATOR BETI"/>
    <property type="match status" value="1"/>
</dbReference>
<comment type="caution">
    <text evidence="7">The sequence shown here is derived from an EMBL/GenBank/DDBJ whole genome shotgun (WGS) entry which is preliminary data.</text>
</comment>
<proteinExistence type="predicted"/>
<evidence type="ECO:0000313" key="8">
    <source>
        <dbReference type="Proteomes" id="UP001597304"/>
    </source>
</evidence>
<dbReference type="Gene3D" id="1.10.357.10">
    <property type="entry name" value="Tetracycline Repressor, domain 2"/>
    <property type="match status" value="1"/>
</dbReference>
<name>A0ABW4KXC7_9BURK</name>
<dbReference type="SUPFAM" id="SSF46689">
    <property type="entry name" value="Homeodomain-like"/>
    <property type="match status" value="1"/>
</dbReference>
<dbReference type="Pfam" id="PF00440">
    <property type="entry name" value="TetR_N"/>
    <property type="match status" value="1"/>
</dbReference>
<dbReference type="PROSITE" id="PS50977">
    <property type="entry name" value="HTH_TETR_2"/>
    <property type="match status" value="1"/>
</dbReference>
<reference evidence="8" key="1">
    <citation type="journal article" date="2019" name="Int. J. Syst. Evol. Microbiol.">
        <title>The Global Catalogue of Microorganisms (GCM) 10K type strain sequencing project: providing services to taxonomists for standard genome sequencing and annotation.</title>
        <authorList>
            <consortium name="The Broad Institute Genomics Platform"/>
            <consortium name="The Broad Institute Genome Sequencing Center for Infectious Disease"/>
            <person name="Wu L."/>
            <person name="Ma J."/>
        </authorList>
    </citation>
    <scope>NUCLEOTIDE SEQUENCE [LARGE SCALE GENOMIC DNA]</scope>
    <source>
        <strain evidence="8">LMG 29247</strain>
    </source>
</reference>
<dbReference type="Proteomes" id="UP001597304">
    <property type="component" value="Unassembled WGS sequence"/>
</dbReference>
<feature type="region of interest" description="Disordered" evidence="5">
    <location>
        <begin position="1"/>
        <end position="42"/>
    </location>
</feature>
<gene>
    <name evidence="7" type="ORF">ACFSF0_14860</name>
</gene>
<feature type="DNA-binding region" description="H-T-H motif" evidence="4">
    <location>
        <begin position="68"/>
        <end position="87"/>
    </location>
</feature>
<dbReference type="Pfam" id="PF13305">
    <property type="entry name" value="TetR_C_33"/>
    <property type="match status" value="1"/>
</dbReference>
<dbReference type="PRINTS" id="PR00455">
    <property type="entry name" value="HTHTETR"/>
</dbReference>
<dbReference type="EMBL" id="JBHUEJ010000036">
    <property type="protein sequence ID" value="MFD1711891.1"/>
    <property type="molecule type" value="Genomic_DNA"/>
</dbReference>
<dbReference type="InterPro" id="IPR001647">
    <property type="entry name" value="HTH_TetR"/>
</dbReference>
<dbReference type="InterPro" id="IPR025996">
    <property type="entry name" value="MT1864/Rv1816-like_C"/>
</dbReference>